<feature type="transmembrane region" description="Helical" evidence="1">
    <location>
        <begin position="92"/>
        <end position="109"/>
    </location>
</feature>
<dbReference type="PANTHER" id="PTHR11360:SF303">
    <property type="entry name" value="MAJOR FACILITATOR SUPERFAMILY (MFS) PROFILE DOMAIN-CONTAINING PROTEIN"/>
    <property type="match status" value="1"/>
</dbReference>
<name>A0A224YTX5_9ACAR</name>
<dbReference type="Pfam" id="PF07690">
    <property type="entry name" value="MFS_1"/>
    <property type="match status" value="1"/>
</dbReference>
<dbReference type="SUPFAM" id="SSF103473">
    <property type="entry name" value="MFS general substrate transporter"/>
    <property type="match status" value="1"/>
</dbReference>
<feature type="transmembrane region" description="Helical" evidence="1">
    <location>
        <begin position="428"/>
        <end position="454"/>
    </location>
</feature>
<feature type="transmembrane region" description="Helical" evidence="1">
    <location>
        <begin position="181"/>
        <end position="199"/>
    </location>
</feature>
<dbReference type="InterPro" id="IPR036259">
    <property type="entry name" value="MFS_trans_sf"/>
</dbReference>
<feature type="transmembrane region" description="Helical" evidence="1">
    <location>
        <begin position="466"/>
        <end position="484"/>
    </location>
</feature>
<protein>
    <submittedName>
        <fullName evidence="2">Monocarboxylate transporter</fullName>
    </submittedName>
</protein>
<evidence type="ECO:0000256" key="1">
    <source>
        <dbReference type="SAM" id="Phobius"/>
    </source>
</evidence>
<feature type="transmembrane region" description="Helical" evidence="1">
    <location>
        <begin position="153"/>
        <end position="175"/>
    </location>
</feature>
<dbReference type="EMBL" id="GFPF01009912">
    <property type="protein sequence ID" value="MAA21058.1"/>
    <property type="molecule type" value="Transcribed_RNA"/>
</dbReference>
<organism evidence="2">
    <name type="scientific">Rhipicephalus zambeziensis</name>
    <dbReference type="NCBI Taxonomy" id="60191"/>
    <lineage>
        <taxon>Eukaryota</taxon>
        <taxon>Metazoa</taxon>
        <taxon>Ecdysozoa</taxon>
        <taxon>Arthropoda</taxon>
        <taxon>Chelicerata</taxon>
        <taxon>Arachnida</taxon>
        <taxon>Acari</taxon>
        <taxon>Parasitiformes</taxon>
        <taxon>Ixodida</taxon>
        <taxon>Ixodoidea</taxon>
        <taxon>Ixodidae</taxon>
        <taxon>Rhipicephalinae</taxon>
        <taxon>Rhipicephalus</taxon>
        <taxon>Rhipicephalus</taxon>
    </lineage>
</organism>
<feature type="transmembrane region" description="Helical" evidence="1">
    <location>
        <begin position="115"/>
        <end position="133"/>
    </location>
</feature>
<keyword evidence="1" id="KW-0472">Membrane</keyword>
<dbReference type="AlphaFoldDB" id="A0A224YTX5"/>
<proteinExistence type="predicted"/>
<feature type="transmembrane region" description="Helical" evidence="1">
    <location>
        <begin position="62"/>
        <end position="80"/>
    </location>
</feature>
<keyword evidence="1" id="KW-1133">Transmembrane helix</keyword>
<feature type="transmembrane region" description="Helical" evidence="1">
    <location>
        <begin position="339"/>
        <end position="360"/>
    </location>
</feature>
<dbReference type="InterPro" id="IPR050327">
    <property type="entry name" value="Proton-linked_MCT"/>
</dbReference>
<accession>A0A224YTX5</accession>
<feature type="transmembrane region" description="Helical" evidence="1">
    <location>
        <begin position="21"/>
        <end position="42"/>
    </location>
</feature>
<dbReference type="GO" id="GO:0008028">
    <property type="term" value="F:monocarboxylic acid transmembrane transporter activity"/>
    <property type="evidence" value="ECO:0007669"/>
    <property type="project" value="TreeGrafter"/>
</dbReference>
<feature type="transmembrane region" description="Helical" evidence="1">
    <location>
        <begin position="372"/>
        <end position="393"/>
    </location>
</feature>
<feature type="transmembrane region" description="Helical" evidence="1">
    <location>
        <begin position="496"/>
        <end position="518"/>
    </location>
</feature>
<feature type="transmembrane region" description="Helical" evidence="1">
    <location>
        <begin position="405"/>
        <end position="422"/>
    </location>
</feature>
<dbReference type="PANTHER" id="PTHR11360">
    <property type="entry name" value="MONOCARBOXYLATE TRANSPORTER"/>
    <property type="match status" value="1"/>
</dbReference>
<dbReference type="InterPro" id="IPR011701">
    <property type="entry name" value="MFS"/>
</dbReference>
<evidence type="ECO:0000313" key="2">
    <source>
        <dbReference type="EMBL" id="MAA21058.1"/>
    </source>
</evidence>
<sequence>MSDSGQVKKQARILRYGPDSMHSWMTAGACCLSSFFASSAGRSGGFIFVAVQENWQTNRRDAAWPVLMMTAGMQASGVLSGPLAQRFTVRPVAIAGSVLSSIGLILSSFAPNTTILTLTLGAIYGVGAGMVIMSQPMCLVQHFIARKGLATGLNFAGAALAFFVFPVALEILTALYGFRSAMLLLGAVSLNALAFTLFVRRPEWLGRGTLCSKSEGTIQRFNGWDSTATAHGPIALPVNWDANNDAANICKEAGEGHNGVHIHHGQQIMKYPQTAVTARRAFSCVSPGEPMTIKFMYRRMTANSLVGSVVNAVKTIKNFKNGPEPGSLRDGLTVLQEPMFYLILYTYFCYSATLDCYSSLLVDFALGKGLSVRRAVTMTSITGLVDLGARLLLPSIADRAVLSRECMLVIAKVVITIVMFSFPHVSSYGAIFALASCTGLYIACVVVMCSVMIAEFLGVNRVPLTYGLVTGLTGLTAFGKPPLIGYFRDRMGSYDAVFQLCGLLQMLCFLLWLSVCLARRFAKKRVWTPEEGKDREAMEVCKFVDLPCAGVAVRSACPRGPKNEVNAQQADAVKTRSDRSCIAAGLSYDTNGDCSVQAAVP</sequence>
<reference evidence="2" key="1">
    <citation type="journal article" date="2017" name="Parasit. Vectors">
        <title>Sialotranscriptomics of Rhipicephalus zambeziensis reveals intricate expression profiles of secretory proteins and suggests tight temporal transcriptional regulation during blood-feeding.</title>
        <authorList>
            <person name="de Castro M.H."/>
            <person name="de Klerk D."/>
            <person name="Pienaar R."/>
            <person name="Rees D.J.G."/>
            <person name="Mans B.J."/>
        </authorList>
    </citation>
    <scope>NUCLEOTIDE SEQUENCE</scope>
    <source>
        <tissue evidence="2">Salivary glands</tissue>
    </source>
</reference>
<keyword evidence="1" id="KW-0812">Transmembrane</keyword>
<dbReference type="Gene3D" id="1.20.1250.20">
    <property type="entry name" value="MFS general substrate transporter like domains"/>
    <property type="match status" value="2"/>
</dbReference>